<evidence type="ECO:0000313" key="2">
    <source>
        <dbReference type="Proteomes" id="UP000289340"/>
    </source>
</evidence>
<sequence>MELILLFLIENFNKVIKDYFIFSLFVWRISLVYSKKHKHEGVPILVYLLFADNYFLFCKTNEKGVESLYAILDEIEFELTSGPRVNLQKHMQIPWSTLFGVKKEKSYLQLLEGSNLEKDPNIGHLSISQKIKENLSPTHPANLTTRVSIWKLCCTNFNPTTAYIIKNLLVLDKKNVFDTASWMASS</sequence>
<name>A0A445K2H6_GLYSO</name>
<evidence type="ECO:0000313" key="1">
    <source>
        <dbReference type="EMBL" id="RZC04935.1"/>
    </source>
</evidence>
<gene>
    <name evidence="1" type="ORF">D0Y65_019142</name>
</gene>
<dbReference type="Proteomes" id="UP000289340">
    <property type="component" value="Chromosome 7"/>
</dbReference>
<accession>A0A445K2H6</accession>
<comment type="caution">
    <text evidence="1">The sequence shown here is derived from an EMBL/GenBank/DDBJ whole genome shotgun (WGS) entry which is preliminary data.</text>
</comment>
<dbReference type="AlphaFoldDB" id="A0A445K2H6"/>
<dbReference type="EMBL" id="QZWG01000007">
    <property type="protein sequence ID" value="RZC04935.1"/>
    <property type="molecule type" value="Genomic_DNA"/>
</dbReference>
<organism evidence="1 2">
    <name type="scientific">Glycine soja</name>
    <name type="common">Wild soybean</name>
    <dbReference type="NCBI Taxonomy" id="3848"/>
    <lineage>
        <taxon>Eukaryota</taxon>
        <taxon>Viridiplantae</taxon>
        <taxon>Streptophyta</taxon>
        <taxon>Embryophyta</taxon>
        <taxon>Tracheophyta</taxon>
        <taxon>Spermatophyta</taxon>
        <taxon>Magnoliopsida</taxon>
        <taxon>eudicotyledons</taxon>
        <taxon>Gunneridae</taxon>
        <taxon>Pentapetalae</taxon>
        <taxon>rosids</taxon>
        <taxon>fabids</taxon>
        <taxon>Fabales</taxon>
        <taxon>Fabaceae</taxon>
        <taxon>Papilionoideae</taxon>
        <taxon>50 kb inversion clade</taxon>
        <taxon>NPAAA clade</taxon>
        <taxon>indigoferoid/millettioid clade</taxon>
        <taxon>Phaseoleae</taxon>
        <taxon>Glycine</taxon>
        <taxon>Glycine subgen. Soja</taxon>
    </lineage>
</organism>
<reference evidence="1 2" key="1">
    <citation type="submission" date="2018-09" db="EMBL/GenBank/DDBJ databases">
        <title>A high-quality reference genome of wild soybean provides a powerful tool to mine soybean genomes.</title>
        <authorList>
            <person name="Xie M."/>
            <person name="Chung C.Y.L."/>
            <person name="Li M.-W."/>
            <person name="Wong F.-L."/>
            <person name="Chan T.-F."/>
            <person name="Lam H.-M."/>
        </authorList>
    </citation>
    <scope>NUCLEOTIDE SEQUENCE [LARGE SCALE GENOMIC DNA]</scope>
    <source>
        <strain evidence="2">cv. W05</strain>
        <tissue evidence="1">Hypocotyl of etiolated seedlings</tissue>
    </source>
</reference>
<proteinExistence type="predicted"/>
<protein>
    <submittedName>
        <fullName evidence="1">Uncharacterized protein</fullName>
    </submittedName>
</protein>
<keyword evidence="2" id="KW-1185">Reference proteome</keyword>